<proteinExistence type="predicted"/>
<dbReference type="Pfam" id="PF07589">
    <property type="entry name" value="PEP-CTERM"/>
    <property type="match status" value="1"/>
</dbReference>
<feature type="signal peptide" evidence="1">
    <location>
        <begin position="1"/>
        <end position="23"/>
    </location>
</feature>
<sequence>MRLTAGLITAAAMVLTLTPLAQADSIQLSVSSSFTASFDSPNDNFWGEYSTVKGLFDRPSLGPGYYPRASTTFSNISVFVPSGDFVTSATIHILLPTTTVHGTGVVVVKQALPPPDWNAPQIAPTFGINGWSDVHVDLDEESGILLPIINGDEVSTGNLNLYFDVMGFISDTVNTPGVNWDGYIGGSGSIVSPYTVQLDVTYSPVPEPSSIALLGTGLVGLAGFARRKFLS</sequence>
<name>A0AAU7CVY2_9BACT</name>
<keyword evidence="1" id="KW-0732">Signal</keyword>
<evidence type="ECO:0000313" key="3">
    <source>
        <dbReference type="EMBL" id="XBH09077.1"/>
    </source>
</evidence>
<dbReference type="AlphaFoldDB" id="A0AAU7CVY2"/>
<gene>
    <name evidence="3" type="ORF">P4G45_11315</name>
    <name evidence="4" type="ORF">P8936_11260</name>
</gene>
<feature type="chain" id="PRO_5043288397" evidence="1">
    <location>
        <begin position="24"/>
        <end position="231"/>
    </location>
</feature>
<protein>
    <submittedName>
        <fullName evidence="3">PEP-CTERM sorting domain-containing protein</fullName>
    </submittedName>
</protein>
<accession>A0AAU7CVY2</accession>
<dbReference type="KEGG" id="epl:P4G45_11315"/>
<feature type="domain" description="Ice-binding protein C-terminal" evidence="2">
    <location>
        <begin position="204"/>
        <end position="227"/>
    </location>
</feature>
<dbReference type="InterPro" id="IPR013424">
    <property type="entry name" value="Ice-binding_C"/>
</dbReference>
<reference evidence="3" key="1">
    <citation type="submission" date="2023-03" db="EMBL/GenBank/DDBJ databases">
        <title>Edaphobacter sp.</title>
        <authorList>
            <person name="Huber K.J."/>
            <person name="Papendorf J."/>
            <person name="Pilke C."/>
            <person name="Bunk B."/>
            <person name="Sproeer C."/>
            <person name="Pester M."/>
        </authorList>
    </citation>
    <scope>NUCLEOTIDE SEQUENCE</scope>
    <source>
        <strain evidence="3">DSM 109919</strain>
        <strain evidence="4">DSM 109920</strain>
    </source>
</reference>
<evidence type="ECO:0000259" key="2">
    <source>
        <dbReference type="Pfam" id="PF07589"/>
    </source>
</evidence>
<dbReference type="EMBL" id="CP121194">
    <property type="protein sequence ID" value="XBH09077.1"/>
    <property type="molecule type" value="Genomic_DNA"/>
</dbReference>
<organism evidence="3">
    <name type="scientific">Edaphobacter paludis</name>
    <dbReference type="NCBI Taxonomy" id="3035702"/>
    <lineage>
        <taxon>Bacteria</taxon>
        <taxon>Pseudomonadati</taxon>
        <taxon>Acidobacteriota</taxon>
        <taxon>Terriglobia</taxon>
        <taxon>Terriglobales</taxon>
        <taxon>Acidobacteriaceae</taxon>
        <taxon>Edaphobacter</taxon>
    </lineage>
</organism>
<evidence type="ECO:0000256" key="1">
    <source>
        <dbReference type="SAM" id="SignalP"/>
    </source>
</evidence>
<dbReference type="NCBIfam" id="TIGR02595">
    <property type="entry name" value="PEP_CTERM"/>
    <property type="match status" value="1"/>
</dbReference>
<dbReference type="EMBL" id="CP121195">
    <property type="protein sequence ID" value="XBH12281.1"/>
    <property type="molecule type" value="Genomic_DNA"/>
</dbReference>
<dbReference type="RefSeq" id="WP_348266587.1">
    <property type="nucleotide sequence ID" value="NZ_CP121194.1"/>
</dbReference>
<accession>A0AAU7D4K2</accession>
<evidence type="ECO:0000313" key="4">
    <source>
        <dbReference type="EMBL" id="XBH12281.1"/>
    </source>
</evidence>